<evidence type="ECO:0000259" key="1">
    <source>
        <dbReference type="Pfam" id="PF02558"/>
    </source>
</evidence>
<dbReference type="EMBL" id="JACHDB010000001">
    <property type="protein sequence ID" value="MBB5430995.1"/>
    <property type="molecule type" value="Genomic_DNA"/>
</dbReference>
<gene>
    <name evidence="2" type="ORF">HDA36_001079</name>
</gene>
<keyword evidence="3" id="KW-1185">Reference proteome</keyword>
<evidence type="ECO:0000313" key="2">
    <source>
        <dbReference type="EMBL" id="MBB5430995.1"/>
    </source>
</evidence>
<feature type="domain" description="Ketopantoate reductase N-terminal" evidence="1">
    <location>
        <begin position="4"/>
        <end position="69"/>
    </location>
</feature>
<dbReference type="Gene3D" id="3.40.50.720">
    <property type="entry name" value="NAD(P)-binding Rossmann-like Domain"/>
    <property type="match status" value="1"/>
</dbReference>
<dbReference type="AlphaFoldDB" id="A0A7W8QJN8"/>
<name>A0A7W8QJN8_9ACTN</name>
<protein>
    <submittedName>
        <fullName evidence="2">Putative dinucleotide-binding enzyme</fullName>
    </submittedName>
</protein>
<evidence type="ECO:0000313" key="3">
    <source>
        <dbReference type="Proteomes" id="UP000572635"/>
    </source>
</evidence>
<dbReference type="InterPro" id="IPR036291">
    <property type="entry name" value="NAD(P)-bd_dom_sf"/>
</dbReference>
<comment type="caution">
    <text evidence="2">The sequence shown here is derived from an EMBL/GenBank/DDBJ whole genome shotgun (WGS) entry which is preliminary data.</text>
</comment>
<proteinExistence type="predicted"/>
<dbReference type="Pfam" id="PF02558">
    <property type="entry name" value="ApbA"/>
    <property type="match status" value="1"/>
</dbReference>
<reference evidence="2 3" key="1">
    <citation type="submission" date="2020-08" db="EMBL/GenBank/DDBJ databases">
        <title>Sequencing the genomes of 1000 actinobacteria strains.</title>
        <authorList>
            <person name="Klenk H.-P."/>
        </authorList>
    </citation>
    <scope>NUCLEOTIDE SEQUENCE [LARGE SCALE GENOMIC DNA]</scope>
    <source>
        <strain evidence="2 3">DSM 44551</strain>
    </source>
</reference>
<dbReference type="SUPFAM" id="SSF51735">
    <property type="entry name" value="NAD(P)-binding Rossmann-fold domains"/>
    <property type="match status" value="1"/>
</dbReference>
<dbReference type="Proteomes" id="UP000572635">
    <property type="component" value="Unassembled WGS sequence"/>
</dbReference>
<accession>A0A7W8QJN8</accession>
<sequence>MGSIALIGAGNVGQAIGGHMSLQGHDVRIFDRWGRDLEPIKADGGGIDLVGEGERHGRPSVLTTDLKEAVHGAQVVVAVPARTPHCRR</sequence>
<dbReference type="RefSeq" id="WP_184389622.1">
    <property type="nucleotide sequence ID" value="NZ_BAAAJD010000182.1"/>
</dbReference>
<organism evidence="2 3">
    <name type="scientific">Nocardiopsis composta</name>
    <dbReference type="NCBI Taxonomy" id="157465"/>
    <lineage>
        <taxon>Bacteria</taxon>
        <taxon>Bacillati</taxon>
        <taxon>Actinomycetota</taxon>
        <taxon>Actinomycetes</taxon>
        <taxon>Streptosporangiales</taxon>
        <taxon>Nocardiopsidaceae</taxon>
        <taxon>Nocardiopsis</taxon>
    </lineage>
</organism>
<dbReference type="InterPro" id="IPR013332">
    <property type="entry name" value="KPR_N"/>
</dbReference>